<keyword evidence="6" id="KW-0862">Zinc</keyword>
<dbReference type="InterPro" id="IPR017853">
    <property type="entry name" value="GH"/>
</dbReference>
<dbReference type="EC" id="3.2.1.23" evidence="3"/>
<keyword evidence="7 10" id="KW-0326">Glycosidase</keyword>
<dbReference type="EMBL" id="JAVDSB010000001">
    <property type="protein sequence ID" value="MDR6549299.1"/>
    <property type="molecule type" value="Genomic_DNA"/>
</dbReference>
<keyword evidence="5 10" id="KW-0378">Hydrolase</keyword>
<keyword evidence="4" id="KW-0479">Metal-binding</keyword>
<proteinExistence type="inferred from homology"/>
<dbReference type="CDD" id="cd03143">
    <property type="entry name" value="A4_beta-galactosidase_middle_domain"/>
    <property type="match status" value="1"/>
</dbReference>
<reference evidence="10 11" key="1">
    <citation type="submission" date="2023-07" db="EMBL/GenBank/DDBJ databases">
        <title>Sorghum-associated microbial communities from plants grown in Nebraska, USA.</title>
        <authorList>
            <person name="Schachtman D."/>
        </authorList>
    </citation>
    <scope>NUCLEOTIDE SEQUENCE [LARGE SCALE GENOMIC DNA]</scope>
    <source>
        <strain evidence="10 11">CC258</strain>
    </source>
</reference>
<evidence type="ECO:0000313" key="10">
    <source>
        <dbReference type="EMBL" id="MDR6549299.1"/>
    </source>
</evidence>
<evidence type="ECO:0000256" key="1">
    <source>
        <dbReference type="ARBA" id="ARBA00001412"/>
    </source>
</evidence>
<evidence type="ECO:0000256" key="4">
    <source>
        <dbReference type="ARBA" id="ARBA00022723"/>
    </source>
</evidence>
<name>A0ABU1NPC3_9BACL</name>
<organism evidence="10 11">
    <name type="scientific">Paenibacillus qinlingensis</name>
    <dbReference type="NCBI Taxonomy" id="1837343"/>
    <lineage>
        <taxon>Bacteria</taxon>
        <taxon>Bacillati</taxon>
        <taxon>Bacillota</taxon>
        <taxon>Bacilli</taxon>
        <taxon>Bacillales</taxon>
        <taxon>Paenibacillaceae</taxon>
        <taxon>Paenibacillus</taxon>
    </lineage>
</organism>
<evidence type="ECO:0000259" key="8">
    <source>
        <dbReference type="Pfam" id="PF02449"/>
    </source>
</evidence>
<dbReference type="InterPro" id="IPR003476">
    <property type="entry name" value="Glyco_hydro_42"/>
</dbReference>
<comment type="caution">
    <text evidence="10">The sequence shown here is derived from an EMBL/GenBank/DDBJ whole genome shotgun (WGS) entry which is preliminary data.</text>
</comment>
<dbReference type="RefSeq" id="WP_310223170.1">
    <property type="nucleotide sequence ID" value="NZ_JAVDSB010000001.1"/>
</dbReference>
<evidence type="ECO:0000256" key="2">
    <source>
        <dbReference type="ARBA" id="ARBA00005940"/>
    </source>
</evidence>
<evidence type="ECO:0000256" key="6">
    <source>
        <dbReference type="ARBA" id="ARBA00022833"/>
    </source>
</evidence>
<evidence type="ECO:0000259" key="9">
    <source>
        <dbReference type="Pfam" id="PF08532"/>
    </source>
</evidence>
<dbReference type="SUPFAM" id="SSF51445">
    <property type="entry name" value="(Trans)glycosidases"/>
    <property type="match status" value="1"/>
</dbReference>
<dbReference type="Pfam" id="PF08532">
    <property type="entry name" value="Glyco_hydro_42M"/>
    <property type="match status" value="1"/>
</dbReference>
<evidence type="ECO:0000256" key="7">
    <source>
        <dbReference type="ARBA" id="ARBA00023295"/>
    </source>
</evidence>
<comment type="similarity">
    <text evidence="2">Belongs to the glycosyl hydrolase 42 family.</text>
</comment>
<dbReference type="Gene3D" id="3.20.20.80">
    <property type="entry name" value="Glycosidases"/>
    <property type="match status" value="1"/>
</dbReference>
<dbReference type="PANTHER" id="PTHR36447:SF2">
    <property type="entry name" value="BETA-GALACTOSIDASE YESZ"/>
    <property type="match status" value="1"/>
</dbReference>
<accession>A0ABU1NPC3</accession>
<gene>
    <name evidence="10" type="ORF">J2736_000482</name>
</gene>
<evidence type="ECO:0000256" key="5">
    <source>
        <dbReference type="ARBA" id="ARBA00022801"/>
    </source>
</evidence>
<dbReference type="Gene3D" id="3.40.50.880">
    <property type="match status" value="1"/>
</dbReference>
<dbReference type="GO" id="GO:0004565">
    <property type="term" value="F:beta-galactosidase activity"/>
    <property type="evidence" value="ECO:0007669"/>
    <property type="project" value="UniProtKB-EC"/>
</dbReference>
<feature type="domain" description="Glycoside hydrolase family 42 N-terminal" evidence="8">
    <location>
        <begin position="7"/>
        <end position="307"/>
    </location>
</feature>
<dbReference type="InterPro" id="IPR013529">
    <property type="entry name" value="Glyco_hydro_42_N"/>
</dbReference>
<dbReference type="InterPro" id="IPR029062">
    <property type="entry name" value="Class_I_gatase-like"/>
</dbReference>
<dbReference type="InterPro" id="IPR013738">
    <property type="entry name" value="Beta_galactosidase_Trimer"/>
</dbReference>
<evidence type="ECO:0000313" key="11">
    <source>
        <dbReference type="Proteomes" id="UP001267290"/>
    </source>
</evidence>
<comment type="catalytic activity">
    <reaction evidence="1">
        <text>Hydrolysis of terminal non-reducing beta-D-galactose residues in beta-D-galactosides.</text>
        <dbReference type="EC" id="3.2.1.23"/>
    </reaction>
</comment>
<sequence length="539" mass="62503">MEIGVAYYPEHEKSEQWPIDYKKLQEAGIPSIRVAEFAWSTLEPEDGLYNWTWLDESIELAAKYGIGVVLCTPTACPPIWLIEKYPDVLPVHKSGKTIGFGARQHRSYYSSNYLIYSERMVSKMAERYGQHPNVIAWQLDNEFGGETKYDYGDCAKQAFQQYLADKYGTISQLNEAWGTVFWSQHYQTWAQIPLPAPIQSDVMMWPHSSLELEFARFSSQGLVQYARMQERVLRPYIGDRPITTNGFMFCWGDNINWVDMFATLDVVGMDIYSDKPHEIAFYSDASRSVRNKPFWMMEYGAGAAQLERDMRIIEERGCERFFLFKMKPFPWGQEQGRGGKELLTMTGEPTYNYNVIQRYTKAPTTKVEAELQTAPTIGLYYHFDSSWSYQISVSDRLPYANYVVENVYRPLFELNKQVDVVYTPRQIKDYELLILPLHIIYEAELEEALIRYVHNGGKLVVTTDVFRKNASNVFLTEVPKLFRALFDWQPNNFVTDVMDITQPIVLVHETGKGKSWLIARDSSPEEWREVISKLTACPS</sequence>
<keyword evidence="11" id="KW-1185">Reference proteome</keyword>
<protein>
    <recommendedName>
        <fullName evidence="3">beta-galactosidase</fullName>
        <ecNumber evidence="3">3.2.1.23</ecNumber>
    </recommendedName>
</protein>
<dbReference type="SUPFAM" id="SSF52317">
    <property type="entry name" value="Class I glutamine amidotransferase-like"/>
    <property type="match status" value="1"/>
</dbReference>
<dbReference type="Proteomes" id="UP001267290">
    <property type="component" value="Unassembled WGS sequence"/>
</dbReference>
<dbReference type="Pfam" id="PF02449">
    <property type="entry name" value="Glyco_hydro_42"/>
    <property type="match status" value="1"/>
</dbReference>
<dbReference type="PANTHER" id="PTHR36447">
    <property type="entry name" value="BETA-GALACTOSIDASE GANA"/>
    <property type="match status" value="1"/>
</dbReference>
<feature type="domain" description="Beta-galactosidase trimerisation" evidence="9">
    <location>
        <begin position="379"/>
        <end position="490"/>
    </location>
</feature>
<evidence type="ECO:0000256" key="3">
    <source>
        <dbReference type="ARBA" id="ARBA00012756"/>
    </source>
</evidence>